<comment type="caution">
    <text evidence="1">The sequence shown here is derived from an EMBL/GenBank/DDBJ whole genome shotgun (WGS) entry which is preliminary data.</text>
</comment>
<protein>
    <submittedName>
        <fullName evidence="1">Uncharacterized protein</fullName>
    </submittedName>
</protein>
<name>A0ACC0ARZ1_CATRO</name>
<keyword evidence="2" id="KW-1185">Reference proteome</keyword>
<sequence>MDEKFHKIKGDYRKYYDIYNYGGYNCGRSFQTLGTTTRPLRYNNLKLPLLCGTFGSFDYEAWEQQFQLVLKSLSYELNIWWNCKCENRRRMGAQPIKTWSLMKQSLRNKFGIVNHVRQGQVQPKVKFMESLMVEESPKIKELSQAKIEESLKIHVEDETSEEEPLCIMNEKRIEDKGRNMEKELGAIHEELPISLSLNPLLMCHKDYENHMEANLELFKVNLLVFENSNLRKEDFEQIFKDFGDEHLYYHIPFKDGFPSWCTYKMQAIQDLLISKSVFEEESFHCFTNFYKKFNMEFSILARILVDVHREMTGFPRQLCLFLVGNASNQASYSTTLLLSFDIDYGGSLLMSIDLLFLSIDYTLSWDQKGRMKFVEFIYFMNHEAYDANHKMFGMKLLVFDPGGWSKDGEFEAQGKYPKLFIKYSTDKEQTRNQFGAKFC</sequence>
<proteinExistence type="predicted"/>
<reference evidence="2" key="1">
    <citation type="journal article" date="2023" name="Nat. Plants">
        <title>Single-cell RNA sequencing provides a high-resolution roadmap for understanding the multicellular compartmentation of specialized metabolism.</title>
        <authorList>
            <person name="Sun S."/>
            <person name="Shen X."/>
            <person name="Li Y."/>
            <person name="Li Y."/>
            <person name="Wang S."/>
            <person name="Li R."/>
            <person name="Zhang H."/>
            <person name="Shen G."/>
            <person name="Guo B."/>
            <person name="Wei J."/>
            <person name="Xu J."/>
            <person name="St-Pierre B."/>
            <person name="Chen S."/>
            <person name="Sun C."/>
        </authorList>
    </citation>
    <scope>NUCLEOTIDE SEQUENCE [LARGE SCALE GENOMIC DNA]</scope>
</reference>
<gene>
    <name evidence="1" type="ORF">M9H77_22443</name>
</gene>
<organism evidence="1 2">
    <name type="scientific">Catharanthus roseus</name>
    <name type="common">Madagascar periwinkle</name>
    <name type="synonym">Vinca rosea</name>
    <dbReference type="NCBI Taxonomy" id="4058"/>
    <lineage>
        <taxon>Eukaryota</taxon>
        <taxon>Viridiplantae</taxon>
        <taxon>Streptophyta</taxon>
        <taxon>Embryophyta</taxon>
        <taxon>Tracheophyta</taxon>
        <taxon>Spermatophyta</taxon>
        <taxon>Magnoliopsida</taxon>
        <taxon>eudicotyledons</taxon>
        <taxon>Gunneridae</taxon>
        <taxon>Pentapetalae</taxon>
        <taxon>asterids</taxon>
        <taxon>lamiids</taxon>
        <taxon>Gentianales</taxon>
        <taxon>Apocynaceae</taxon>
        <taxon>Rauvolfioideae</taxon>
        <taxon>Vinceae</taxon>
        <taxon>Catharanthinae</taxon>
        <taxon>Catharanthus</taxon>
    </lineage>
</organism>
<evidence type="ECO:0000313" key="1">
    <source>
        <dbReference type="EMBL" id="KAI5663120.1"/>
    </source>
</evidence>
<dbReference type="EMBL" id="CM044705">
    <property type="protein sequence ID" value="KAI5663120.1"/>
    <property type="molecule type" value="Genomic_DNA"/>
</dbReference>
<dbReference type="Proteomes" id="UP001060085">
    <property type="component" value="Linkage Group LG05"/>
</dbReference>
<evidence type="ECO:0000313" key="2">
    <source>
        <dbReference type="Proteomes" id="UP001060085"/>
    </source>
</evidence>
<accession>A0ACC0ARZ1</accession>